<evidence type="ECO:0000256" key="2">
    <source>
        <dbReference type="ARBA" id="ARBA00022448"/>
    </source>
</evidence>
<accession>A0ABR1JYE0</accession>
<protein>
    <recommendedName>
        <fullName evidence="6">Sec39 domain-containing protein</fullName>
    </recommendedName>
</protein>
<comment type="subcellular location">
    <subcellularLocation>
        <location evidence="1">Endoplasmic reticulum</location>
    </subcellularLocation>
</comment>
<dbReference type="InterPro" id="IPR013244">
    <property type="entry name" value="Sec39_domain"/>
</dbReference>
<dbReference type="PANTHER" id="PTHR15922">
    <property type="entry name" value="NEUROBLASTOMA-AMPLIFIED SEQUENCE"/>
    <property type="match status" value="1"/>
</dbReference>
<evidence type="ECO:0000256" key="5">
    <source>
        <dbReference type="SAM" id="MobiDB-lite"/>
    </source>
</evidence>
<evidence type="ECO:0000256" key="1">
    <source>
        <dbReference type="ARBA" id="ARBA00004240"/>
    </source>
</evidence>
<reference evidence="7 8" key="1">
    <citation type="submission" date="2024-01" db="EMBL/GenBank/DDBJ databases">
        <title>A draft genome for the cacao thread blight pathogen Marasmiellus scandens.</title>
        <authorList>
            <person name="Baruah I.K."/>
            <person name="Leung J."/>
            <person name="Bukari Y."/>
            <person name="Amoako-Attah I."/>
            <person name="Meinhardt L.W."/>
            <person name="Bailey B.A."/>
            <person name="Cohen S.P."/>
        </authorList>
    </citation>
    <scope>NUCLEOTIDE SEQUENCE [LARGE SCALE GENOMIC DNA]</scope>
    <source>
        <strain evidence="7 8">GH-19</strain>
    </source>
</reference>
<feature type="region of interest" description="Disordered" evidence="5">
    <location>
        <begin position="129"/>
        <end position="164"/>
    </location>
</feature>
<feature type="compositionally biased region" description="Low complexity" evidence="5">
    <location>
        <begin position="153"/>
        <end position="164"/>
    </location>
</feature>
<evidence type="ECO:0000313" key="8">
    <source>
        <dbReference type="Proteomes" id="UP001498398"/>
    </source>
</evidence>
<evidence type="ECO:0000256" key="4">
    <source>
        <dbReference type="ARBA" id="ARBA00022927"/>
    </source>
</evidence>
<feature type="domain" description="Sec39" evidence="6">
    <location>
        <begin position="179"/>
        <end position="874"/>
    </location>
</feature>
<feature type="compositionally biased region" description="Acidic residues" evidence="5">
    <location>
        <begin position="132"/>
        <end position="152"/>
    </location>
</feature>
<feature type="compositionally biased region" description="Polar residues" evidence="5">
    <location>
        <begin position="956"/>
        <end position="970"/>
    </location>
</feature>
<keyword evidence="2" id="KW-0813">Transport</keyword>
<evidence type="ECO:0000256" key="3">
    <source>
        <dbReference type="ARBA" id="ARBA00022824"/>
    </source>
</evidence>
<sequence length="999" mass="112774">MASSSSNYYTRWTGLVDDELTPNNVEEILGHISDDFWVAAACFDRLVDSVDVQRTLLQVGIARTQPVYERVNHFLPGPLHHNNNDSDQSLHALSEYLQSNSVDVQLCYIRIMLLQRMDRLHTFEELRKEAPEDLEEDSGSEEDAEWEDDPWAEEPSARPSRSPPFTLSEFLTTDVLHSAYKLALERWFGGLRVLFDRHGKYLWPFRYAVLDQIPDYAPPSDYHFLLPSCNTLTNMEQPLNSNEWRPEPDWSETTAVMSVVESCQGHWDSDIFYQPTVLKPHSQHDSLTAEQVSAWYKSRVEVIMSSTGMVDTVLTIVQHGASHGVPLLDELGEELSLLSRLVYDAPRSDSAEDDWTLARWREMDPPAVVRAYLRHSSPSSLPGDISRLVMPYLFVLESRAERAGNPDPSLPQRLLHDYILSAPLEMAAAIFEASKPTLSSAQRLIKEDVVMVRLALSCLYGSDSLNDWSTMSHIFECLPAWDIPGDDSEEDAADTTIASLGAFVTPSTTRPRCTPADLLIFFEPLPISSLSRTLDILDVHLESGEILSRWNVPAPLRWFLQSNNDAAEQRAWANRLSRRAGGSEDQLNTLEDWEWLLEDMLKLNGRGDSKLQGAFGLLPRDETLRIYFGGLLSTGKFDIAKQILHSRKTQLVLDSQAIEDICLSSSREFYDNANSGNYNFGDMKLAYDCLDVPTPSDRITKEKEFIEATSRLSSFNVMSRPGIPISPIEIRLTKDRLSLVSRVLSTNNEAYKHTEVILDLVYKLGFRDDIVAEVKTLAMLADTALQVEDFARAYETSRRMVDTVLNLRMSSMGMDDPKIAEASEVCWVACFQLGRQPEFDRIDQKLSLLGRAIEICPPDRLHDVLTTWRRLEKEDIEAREERLLVRRSGTVESDHQKRTKRLPESAADSLQARLRNFHMPSPPLLNTPDAAALASKTFRSVTANFPFSVGSHRGRSQLSQPGEQRSNSGSRGPEDDVSIQASRVFSKGIGWLIGADDDN</sequence>
<proteinExistence type="predicted"/>
<comment type="caution">
    <text evidence="7">The sequence shown here is derived from an EMBL/GenBank/DDBJ whole genome shotgun (WGS) entry which is preliminary data.</text>
</comment>
<keyword evidence="8" id="KW-1185">Reference proteome</keyword>
<organism evidence="7 8">
    <name type="scientific">Marasmiellus scandens</name>
    <dbReference type="NCBI Taxonomy" id="2682957"/>
    <lineage>
        <taxon>Eukaryota</taxon>
        <taxon>Fungi</taxon>
        <taxon>Dikarya</taxon>
        <taxon>Basidiomycota</taxon>
        <taxon>Agaricomycotina</taxon>
        <taxon>Agaricomycetes</taxon>
        <taxon>Agaricomycetidae</taxon>
        <taxon>Agaricales</taxon>
        <taxon>Marasmiineae</taxon>
        <taxon>Omphalotaceae</taxon>
        <taxon>Marasmiellus</taxon>
    </lineage>
</organism>
<evidence type="ECO:0000313" key="7">
    <source>
        <dbReference type="EMBL" id="KAK7468758.1"/>
    </source>
</evidence>
<keyword evidence="3" id="KW-0256">Endoplasmic reticulum</keyword>
<evidence type="ECO:0000259" key="6">
    <source>
        <dbReference type="Pfam" id="PF08314"/>
    </source>
</evidence>
<dbReference type="PANTHER" id="PTHR15922:SF2">
    <property type="entry name" value="NBAS SUBUNIT OF NRZ TETHERING COMPLEX"/>
    <property type="match status" value="1"/>
</dbReference>
<name>A0ABR1JYE0_9AGAR</name>
<dbReference type="Proteomes" id="UP001498398">
    <property type="component" value="Unassembled WGS sequence"/>
</dbReference>
<dbReference type="Pfam" id="PF08314">
    <property type="entry name" value="Sec39"/>
    <property type="match status" value="1"/>
</dbReference>
<dbReference type="EMBL" id="JBANRG010000003">
    <property type="protein sequence ID" value="KAK7468758.1"/>
    <property type="molecule type" value="Genomic_DNA"/>
</dbReference>
<keyword evidence="4" id="KW-0653">Protein transport</keyword>
<feature type="region of interest" description="Disordered" evidence="5">
    <location>
        <begin position="949"/>
        <end position="979"/>
    </location>
</feature>
<gene>
    <name evidence="7" type="ORF">VKT23_003260</name>
</gene>